<keyword evidence="3" id="KW-1185">Reference proteome</keyword>
<dbReference type="Proteomes" id="UP000295277">
    <property type="component" value="Unassembled WGS sequence"/>
</dbReference>
<proteinExistence type="predicted"/>
<feature type="region of interest" description="Disordered" evidence="1">
    <location>
        <begin position="48"/>
        <end position="70"/>
    </location>
</feature>
<dbReference type="EMBL" id="SLVM01000007">
    <property type="protein sequence ID" value="TCM85460.1"/>
    <property type="molecule type" value="Genomic_DNA"/>
</dbReference>
<gene>
    <name evidence="2" type="ORF">EV216_10734</name>
</gene>
<sequence length="70" mass="7717">MTKKKEYDWVVDVLIDLNGFCENEGLDDVSRRLAAAIEEIAPLLRTPPTSSAQAAASAPRTARRLHLVKP</sequence>
<protein>
    <submittedName>
        <fullName evidence="2">Uncharacterized protein</fullName>
    </submittedName>
</protein>
<feature type="compositionally biased region" description="Basic residues" evidence="1">
    <location>
        <begin position="61"/>
        <end position="70"/>
    </location>
</feature>
<accession>A0A4R1YWC8</accession>
<dbReference type="AlphaFoldDB" id="A0A4R1YWC8"/>
<reference evidence="2 3" key="1">
    <citation type="submission" date="2019-03" db="EMBL/GenBank/DDBJ databases">
        <title>Genomic Encyclopedia of Type Strains, Phase IV (KMG-IV): sequencing the most valuable type-strain genomes for metagenomic binning, comparative biology and taxonomic classification.</title>
        <authorList>
            <person name="Goeker M."/>
        </authorList>
    </citation>
    <scope>NUCLEOTIDE SEQUENCE [LARGE SCALE GENOMIC DNA]</scope>
    <source>
        <strain evidence="2 3">DSM 21153</strain>
    </source>
</reference>
<evidence type="ECO:0000313" key="2">
    <source>
        <dbReference type="EMBL" id="TCM85460.1"/>
    </source>
</evidence>
<organism evidence="2 3">
    <name type="scientific">Rhodovulum steppense</name>
    <dbReference type="NCBI Taxonomy" id="540251"/>
    <lineage>
        <taxon>Bacteria</taxon>
        <taxon>Pseudomonadati</taxon>
        <taxon>Pseudomonadota</taxon>
        <taxon>Alphaproteobacteria</taxon>
        <taxon>Rhodobacterales</taxon>
        <taxon>Paracoccaceae</taxon>
        <taxon>Rhodovulum</taxon>
    </lineage>
</organism>
<name>A0A4R1YWC8_9RHOB</name>
<comment type="caution">
    <text evidence="2">The sequence shown here is derived from an EMBL/GenBank/DDBJ whole genome shotgun (WGS) entry which is preliminary data.</text>
</comment>
<dbReference type="RefSeq" id="WP_132694163.1">
    <property type="nucleotide sequence ID" value="NZ_SLVM01000007.1"/>
</dbReference>
<evidence type="ECO:0000256" key="1">
    <source>
        <dbReference type="SAM" id="MobiDB-lite"/>
    </source>
</evidence>
<evidence type="ECO:0000313" key="3">
    <source>
        <dbReference type="Proteomes" id="UP000295277"/>
    </source>
</evidence>
<feature type="compositionally biased region" description="Low complexity" evidence="1">
    <location>
        <begin position="48"/>
        <end position="60"/>
    </location>
</feature>